<keyword evidence="6" id="KW-1185">Reference proteome</keyword>
<comment type="cofactor">
    <cofactor evidence="3">
        <name>Zn(2+)</name>
        <dbReference type="ChEBI" id="CHEBI:29105"/>
    </cofactor>
    <text evidence="3">Binds 1 divalent metal cation per subunit.</text>
</comment>
<feature type="binding site" evidence="3">
    <location>
        <position position="169"/>
    </location>
    <ligand>
        <name>a divalent metal cation</name>
        <dbReference type="ChEBI" id="CHEBI:60240"/>
    </ligand>
</feature>
<dbReference type="AlphaFoldDB" id="A0AAN6YBA7"/>
<dbReference type="GO" id="GO:0004341">
    <property type="term" value="F:gluconolactonase activity"/>
    <property type="evidence" value="ECO:0007669"/>
    <property type="project" value="TreeGrafter"/>
</dbReference>
<feature type="binding site" evidence="3">
    <location>
        <position position="117"/>
    </location>
    <ligand>
        <name>substrate</name>
    </ligand>
</feature>
<comment type="similarity">
    <text evidence="1">Belongs to the SMP-30/CGR1 family.</text>
</comment>
<evidence type="ECO:0000256" key="1">
    <source>
        <dbReference type="ARBA" id="ARBA00008853"/>
    </source>
</evidence>
<feature type="binding site" evidence="3">
    <location>
        <position position="27"/>
    </location>
    <ligand>
        <name>a divalent metal cation</name>
        <dbReference type="ChEBI" id="CHEBI:60240"/>
    </ligand>
</feature>
<dbReference type="InterPro" id="IPR013658">
    <property type="entry name" value="SGL"/>
</dbReference>
<dbReference type="EMBL" id="MU858072">
    <property type="protein sequence ID" value="KAK4216123.1"/>
    <property type="molecule type" value="Genomic_DNA"/>
</dbReference>
<dbReference type="InterPro" id="IPR011042">
    <property type="entry name" value="6-blade_b-propeller_TolB-like"/>
</dbReference>
<feature type="binding site" evidence="3">
    <location>
        <position position="119"/>
    </location>
    <ligand>
        <name>substrate</name>
    </ligand>
</feature>
<sequence>MAHQTEKLAEEWVVTEPYMDLHTALGEGPHYEPATNTLRFVDIINKRLHTVDLAAGPSSLKTLEFDVPVTVTADVEGYNPQEKLLIGAKYGLALLDRKTGQYEYLEGAKFEEGERTRSNDGEVDPHGRFWIGTMTDFGLGDFRDEGSLYTFDLIKKSKQLVKSKIIIPNSVGWSPDGKTVYFTNSTAREVIAWDYDATDGSVSNERIFYKHIGPGEPDGFRVDKDGNIWHAVYGESRVLKISPEGKLVGQIKLPTTNTTCCEFVGTELFITTAANGAEGEAAKYGGGLFRVDVGATGLGHGKVKLALVNGHANGSA</sequence>
<evidence type="ECO:0000256" key="3">
    <source>
        <dbReference type="PIRSR" id="PIRSR605511-2"/>
    </source>
</evidence>
<accession>A0AAN6YBA7</accession>
<reference evidence="5" key="1">
    <citation type="journal article" date="2023" name="Mol. Phylogenet. Evol.">
        <title>Genome-scale phylogeny and comparative genomics of the fungal order Sordariales.</title>
        <authorList>
            <person name="Hensen N."/>
            <person name="Bonometti L."/>
            <person name="Westerberg I."/>
            <person name="Brannstrom I.O."/>
            <person name="Guillou S."/>
            <person name="Cros-Aarteil S."/>
            <person name="Calhoun S."/>
            <person name="Haridas S."/>
            <person name="Kuo A."/>
            <person name="Mondo S."/>
            <person name="Pangilinan J."/>
            <person name="Riley R."/>
            <person name="LaButti K."/>
            <person name="Andreopoulos B."/>
            <person name="Lipzen A."/>
            <person name="Chen C."/>
            <person name="Yan M."/>
            <person name="Daum C."/>
            <person name="Ng V."/>
            <person name="Clum A."/>
            <person name="Steindorff A."/>
            <person name="Ohm R.A."/>
            <person name="Martin F."/>
            <person name="Silar P."/>
            <person name="Natvig D.O."/>
            <person name="Lalanne C."/>
            <person name="Gautier V."/>
            <person name="Ament-Velasquez S.L."/>
            <person name="Kruys A."/>
            <person name="Hutchinson M.I."/>
            <person name="Powell A.J."/>
            <person name="Barry K."/>
            <person name="Miller A.N."/>
            <person name="Grigoriev I.V."/>
            <person name="Debuchy R."/>
            <person name="Gladieux P."/>
            <person name="Hiltunen Thoren M."/>
            <person name="Johannesson H."/>
        </authorList>
    </citation>
    <scope>NUCLEOTIDE SEQUENCE</scope>
    <source>
        <strain evidence="5">PSN293</strain>
    </source>
</reference>
<dbReference type="Pfam" id="PF08450">
    <property type="entry name" value="SGL"/>
    <property type="match status" value="1"/>
</dbReference>
<evidence type="ECO:0000259" key="4">
    <source>
        <dbReference type="Pfam" id="PF08450"/>
    </source>
</evidence>
<reference evidence="5" key="2">
    <citation type="submission" date="2023-05" db="EMBL/GenBank/DDBJ databases">
        <authorList>
            <consortium name="Lawrence Berkeley National Laboratory"/>
            <person name="Steindorff A."/>
            <person name="Hensen N."/>
            <person name="Bonometti L."/>
            <person name="Westerberg I."/>
            <person name="Brannstrom I.O."/>
            <person name="Guillou S."/>
            <person name="Cros-Aarteil S."/>
            <person name="Calhoun S."/>
            <person name="Haridas S."/>
            <person name="Kuo A."/>
            <person name="Mondo S."/>
            <person name="Pangilinan J."/>
            <person name="Riley R."/>
            <person name="Labutti K."/>
            <person name="Andreopoulos B."/>
            <person name="Lipzen A."/>
            <person name="Chen C."/>
            <person name="Yanf M."/>
            <person name="Daum C."/>
            <person name="Ng V."/>
            <person name="Clum A."/>
            <person name="Ohm R."/>
            <person name="Martin F."/>
            <person name="Silar P."/>
            <person name="Natvig D."/>
            <person name="Lalanne C."/>
            <person name="Gautier V."/>
            <person name="Ament-Velasquez S.L."/>
            <person name="Kruys A."/>
            <person name="Hutchinson M.I."/>
            <person name="Powell A.J."/>
            <person name="Barry K."/>
            <person name="Miller A.N."/>
            <person name="Grigoriev I.V."/>
            <person name="Debuchy R."/>
            <person name="Gladieux P."/>
            <person name="Thoren M.H."/>
            <person name="Johannesson H."/>
        </authorList>
    </citation>
    <scope>NUCLEOTIDE SEQUENCE</scope>
    <source>
        <strain evidence="5">PSN293</strain>
    </source>
</reference>
<comment type="caution">
    <text evidence="5">The sequence shown here is derived from an EMBL/GenBank/DDBJ whole genome shotgun (WGS) entry which is preliminary data.</text>
</comment>
<dbReference type="PRINTS" id="PR01790">
    <property type="entry name" value="SMP30FAMILY"/>
</dbReference>
<dbReference type="Gene3D" id="2.120.10.30">
    <property type="entry name" value="TolB, C-terminal domain"/>
    <property type="match status" value="1"/>
</dbReference>
<evidence type="ECO:0000313" key="6">
    <source>
        <dbReference type="Proteomes" id="UP001301769"/>
    </source>
</evidence>
<organism evidence="5 6">
    <name type="scientific">Rhypophila decipiens</name>
    <dbReference type="NCBI Taxonomy" id="261697"/>
    <lineage>
        <taxon>Eukaryota</taxon>
        <taxon>Fungi</taxon>
        <taxon>Dikarya</taxon>
        <taxon>Ascomycota</taxon>
        <taxon>Pezizomycotina</taxon>
        <taxon>Sordariomycetes</taxon>
        <taxon>Sordariomycetidae</taxon>
        <taxon>Sordariales</taxon>
        <taxon>Naviculisporaceae</taxon>
        <taxon>Rhypophila</taxon>
    </lineage>
</organism>
<feature type="active site" description="Proton donor/acceptor" evidence="2">
    <location>
        <position position="218"/>
    </location>
</feature>
<feature type="binding site" evidence="3">
    <location>
        <position position="218"/>
    </location>
    <ligand>
        <name>a divalent metal cation</name>
        <dbReference type="ChEBI" id="CHEBI:60240"/>
    </ligand>
</feature>
<proteinExistence type="inferred from homology"/>
<dbReference type="SUPFAM" id="SSF63829">
    <property type="entry name" value="Calcium-dependent phosphotriesterase"/>
    <property type="match status" value="1"/>
</dbReference>
<name>A0AAN6YBA7_9PEZI</name>
<evidence type="ECO:0000313" key="5">
    <source>
        <dbReference type="EMBL" id="KAK4216123.1"/>
    </source>
</evidence>
<dbReference type="GO" id="GO:0005509">
    <property type="term" value="F:calcium ion binding"/>
    <property type="evidence" value="ECO:0007669"/>
    <property type="project" value="TreeGrafter"/>
</dbReference>
<dbReference type="InterPro" id="IPR005511">
    <property type="entry name" value="SMP-30"/>
</dbReference>
<feature type="domain" description="SMP-30/Gluconolactonase/LRE-like region" evidence="4">
    <location>
        <begin position="25"/>
        <end position="273"/>
    </location>
</feature>
<dbReference type="PANTHER" id="PTHR10907">
    <property type="entry name" value="REGUCALCIN"/>
    <property type="match status" value="1"/>
</dbReference>
<keyword evidence="3" id="KW-0862">Zinc</keyword>
<protein>
    <submittedName>
        <fullName evidence="5">Regucalcin protein</fullName>
    </submittedName>
</protein>
<dbReference type="PANTHER" id="PTHR10907:SF47">
    <property type="entry name" value="REGUCALCIN"/>
    <property type="match status" value="1"/>
</dbReference>
<evidence type="ECO:0000256" key="2">
    <source>
        <dbReference type="PIRSR" id="PIRSR605511-1"/>
    </source>
</evidence>
<dbReference type="Proteomes" id="UP001301769">
    <property type="component" value="Unassembled WGS sequence"/>
</dbReference>
<keyword evidence="3" id="KW-0479">Metal-binding</keyword>
<gene>
    <name evidence="5" type="ORF">QBC37DRAFT_104330</name>
</gene>